<dbReference type="Pfam" id="PF01547">
    <property type="entry name" value="SBP_bac_1"/>
    <property type="match status" value="1"/>
</dbReference>
<feature type="chain" id="PRO_5046633097" description="Probable sugar-binding periplasmic protein" evidence="7">
    <location>
        <begin position="18"/>
        <end position="410"/>
    </location>
</feature>
<reference evidence="8 9" key="1">
    <citation type="submission" date="2024-06" db="EMBL/GenBank/DDBJ databases">
        <authorList>
            <person name="Steensen K."/>
            <person name="Seneca J."/>
            <person name="Bartlau N."/>
            <person name="Yu A.X."/>
            <person name="Polz M.F."/>
        </authorList>
    </citation>
    <scope>NUCLEOTIDE SEQUENCE [LARGE SCALE GENOMIC DNA]</scope>
    <source>
        <strain evidence="8 9">1F146</strain>
    </source>
</reference>
<comment type="function">
    <text evidence="5">Part of a binding-protein-dependent transport system for a sugar.</text>
</comment>
<evidence type="ECO:0000256" key="7">
    <source>
        <dbReference type="SAM" id="SignalP"/>
    </source>
</evidence>
<comment type="caution">
    <text evidence="8">The sequence shown here is derived from an EMBL/GenBank/DDBJ whole genome shotgun (WGS) entry which is preliminary data.</text>
</comment>
<dbReference type="SUPFAM" id="SSF53850">
    <property type="entry name" value="Periplasmic binding protein-like II"/>
    <property type="match status" value="1"/>
</dbReference>
<dbReference type="Gene3D" id="3.40.190.10">
    <property type="entry name" value="Periplasmic binding protein-like II"/>
    <property type="match status" value="2"/>
</dbReference>
<evidence type="ECO:0000256" key="2">
    <source>
        <dbReference type="ARBA" id="ARBA00008520"/>
    </source>
</evidence>
<dbReference type="PANTHER" id="PTHR43649">
    <property type="entry name" value="ARABINOSE-BINDING PROTEIN-RELATED"/>
    <property type="match status" value="1"/>
</dbReference>
<comment type="subcellular location">
    <subcellularLocation>
        <location evidence="1">Periplasm</location>
    </subcellularLocation>
</comment>
<dbReference type="InterPro" id="IPR050490">
    <property type="entry name" value="Bact_solute-bd_prot1"/>
</dbReference>
<keyword evidence="4 7" id="KW-0732">Signal</keyword>
<dbReference type="RefSeq" id="WP_371719277.1">
    <property type="nucleotide sequence ID" value="NZ_JBGOOF010000020.1"/>
</dbReference>
<proteinExistence type="inferred from homology"/>
<evidence type="ECO:0000313" key="9">
    <source>
        <dbReference type="Proteomes" id="UP001569151"/>
    </source>
</evidence>
<accession>A0ABV4MJU2</accession>
<evidence type="ECO:0000256" key="1">
    <source>
        <dbReference type="ARBA" id="ARBA00004418"/>
    </source>
</evidence>
<dbReference type="EMBL" id="JBGOOS010000019">
    <property type="protein sequence ID" value="MEZ8209850.1"/>
    <property type="molecule type" value="Genomic_DNA"/>
</dbReference>
<evidence type="ECO:0000256" key="3">
    <source>
        <dbReference type="ARBA" id="ARBA00022448"/>
    </source>
</evidence>
<evidence type="ECO:0000256" key="5">
    <source>
        <dbReference type="ARBA" id="ARBA00049629"/>
    </source>
</evidence>
<name>A0ABV4MJU2_9VIBR</name>
<dbReference type="Proteomes" id="UP001569151">
    <property type="component" value="Unassembled WGS sequence"/>
</dbReference>
<keyword evidence="9" id="KW-1185">Reference proteome</keyword>
<evidence type="ECO:0000256" key="4">
    <source>
        <dbReference type="ARBA" id="ARBA00022729"/>
    </source>
</evidence>
<feature type="signal peptide" evidence="7">
    <location>
        <begin position="1"/>
        <end position="17"/>
    </location>
</feature>
<sequence>MKKLALTLCLCSGFAYANSSVEVLHGWSSGGEAAAVEVLKNNLLEQGIEWNDLKIAGAAGANAQNYLRVRAAFGNPPTAVQMGGTKLTEWASEGVMANINSVAQQGNWDQIVPPALQKFSKYEGKWVASPVGVHRTNWIWANKQIFDELNIAVPTTFNELMAAASLIQAFGYVPFAGGGQTWQEVTIFDSAVLSAGGLSFYRKAFGELDYNSLNSVTMAKAFEQLRQYRSYVDADYPGRDWNKATAMVMRGDAAMQIMGDWAKGEFINNGKVPNKDFLCFQYPGTDGAFVFNSDQFGMFDVSQEKKGAQDSMAKAVMEPGFQAKFNQVKGSVPPNLEVSDEGFDACAKKSMADLKQAVKQDSMVGSIAHGHMVSSEVQSAIYLVVGEFMNSNMSAQQASQVLADSISFLK</sequence>
<dbReference type="PANTHER" id="PTHR43649:SF28">
    <property type="entry name" value="BINDING PROTEIN COMPONENT OF ABC SUGAR TRANSPORTER-RELATED"/>
    <property type="match status" value="1"/>
</dbReference>
<comment type="similarity">
    <text evidence="2">Belongs to the bacterial solute-binding protein 1 family.</text>
</comment>
<organism evidence="8 9">
    <name type="scientific">Vibrio bivalvicida</name>
    <dbReference type="NCBI Taxonomy" id="1276888"/>
    <lineage>
        <taxon>Bacteria</taxon>
        <taxon>Pseudomonadati</taxon>
        <taxon>Pseudomonadota</taxon>
        <taxon>Gammaproteobacteria</taxon>
        <taxon>Vibrionales</taxon>
        <taxon>Vibrionaceae</taxon>
        <taxon>Vibrio</taxon>
        <taxon>Vibrio oreintalis group</taxon>
    </lineage>
</organism>
<gene>
    <name evidence="8" type="ORF">ACED39_13765</name>
</gene>
<keyword evidence="3" id="KW-0813">Transport</keyword>
<dbReference type="InterPro" id="IPR006059">
    <property type="entry name" value="SBP"/>
</dbReference>
<protein>
    <recommendedName>
        <fullName evidence="6">Probable sugar-binding periplasmic protein</fullName>
    </recommendedName>
</protein>
<evidence type="ECO:0000313" key="8">
    <source>
        <dbReference type="EMBL" id="MEZ8209850.1"/>
    </source>
</evidence>
<evidence type="ECO:0000256" key="6">
    <source>
        <dbReference type="ARBA" id="ARBA00049753"/>
    </source>
</evidence>